<proteinExistence type="predicted"/>
<dbReference type="OrthoDB" id="6105210at2759"/>
<gene>
    <name evidence="2" type="ORF">MCOR_54868</name>
</gene>
<dbReference type="EMBL" id="CACVKT020009701">
    <property type="protein sequence ID" value="CAC5422847.1"/>
    <property type="molecule type" value="Genomic_DNA"/>
</dbReference>
<feature type="compositionally biased region" description="Basic and acidic residues" evidence="1">
    <location>
        <begin position="107"/>
        <end position="127"/>
    </location>
</feature>
<feature type="region of interest" description="Disordered" evidence="1">
    <location>
        <begin position="107"/>
        <end position="129"/>
    </location>
</feature>
<dbReference type="AlphaFoldDB" id="A0A6J8EQY2"/>
<organism evidence="2 3">
    <name type="scientific">Mytilus coruscus</name>
    <name type="common">Sea mussel</name>
    <dbReference type="NCBI Taxonomy" id="42192"/>
    <lineage>
        <taxon>Eukaryota</taxon>
        <taxon>Metazoa</taxon>
        <taxon>Spiralia</taxon>
        <taxon>Lophotrochozoa</taxon>
        <taxon>Mollusca</taxon>
        <taxon>Bivalvia</taxon>
        <taxon>Autobranchia</taxon>
        <taxon>Pteriomorphia</taxon>
        <taxon>Mytilida</taxon>
        <taxon>Mytiloidea</taxon>
        <taxon>Mytilidae</taxon>
        <taxon>Mytilinae</taxon>
        <taxon>Mytilus</taxon>
    </lineage>
</organism>
<reference evidence="2 3" key="1">
    <citation type="submission" date="2020-06" db="EMBL/GenBank/DDBJ databases">
        <authorList>
            <person name="Li R."/>
            <person name="Bekaert M."/>
        </authorList>
    </citation>
    <scope>NUCLEOTIDE SEQUENCE [LARGE SCALE GENOMIC DNA]</scope>
    <source>
        <strain evidence="3">wild</strain>
    </source>
</reference>
<keyword evidence="3" id="KW-1185">Reference proteome</keyword>
<evidence type="ECO:0000313" key="2">
    <source>
        <dbReference type="EMBL" id="CAC5422847.1"/>
    </source>
</evidence>
<evidence type="ECO:0000256" key="1">
    <source>
        <dbReference type="SAM" id="MobiDB-lite"/>
    </source>
</evidence>
<sequence>MFLSFTNITSICAEHGEIYQIFCQTHDTLLCRNCLVEHDGCKGIVPLSEIIKNVKSSTNFQETQHGLTDINKNITKIQDELKLSLEAINDEEKILMSDIGPMRKTMDDHSDKLENDLRTDSSKKATESRTAIEVSLQKLDDRKSEITKHLQQMKDLETYASDFQTYISLKEKSSAVNSTESSVQSVAKDGNLEIDTLSLNFDEKINANVSNIQLFGIVQVQKRMNHVPLIRQNVKQAQLVGLIRPLIKSINDIKLELVKTIDSKRIEIRGCEILSNGKMFFCTNTVGGRVVVFDSNGKHSFNVQMKPDIPFMDVTGIDDYSKFAITG</sequence>
<dbReference type="CDD" id="cd19756">
    <property type="entry name" value="Bbox2"/>
    <property type="match status" value="1"/>
</dbReference>
<accession>A0A6J8EQY2</accession>
<name>A0A6J8EQY2_MYTCO</name>
<dbReference type="Gene3D" id="3.30.160.60">
    <property type="entry name" value="Classic Zinc Finger"/>
    <property type="match status" value="1"/>
</dbReference>
<evidence type="ECO:0000313" key="3">
    <source>
        <dbReference type="Proteomes" id="UP000507470"/>
    </source>
</evidence>
<protein>
    <submittedName>
        <fullName evidence="2">Uncharacterized protein</fullName>
    </submittedName>
</protein>
<dbReference type="SUPFAM" id="SSF57845">
    <property type="entry name" value="B-box zinc-binding domain"/>
    <property type="match status" value="1"/>
</dbReference>
<dbReference type="Proteomes" id="UP000507470">
    <property type="component" value="Unassembled WGS sequence"/>
</dbReference>